<organism evidence="2 3">
    <name type="scientific">Pseudohalioglobus lutimaris</name>
    <dbReference type="NCBI Taxonomy" id="1737061"/>
    <lineage>
        <taxon>Bacteria</taxon>
        <taxon>Pseudomonadati</taxon>
        <taxon>Pseudomonadota</taxon>
        <taxon>Gammaproteobacteria</taxon>
        <taxon>Cellvibrionales</taxon>
        <taxon>Halieaceae</taxon>
        <taxon>Pseudohalioglobus</taxon>
    </lineage>
</organism>
<evidence type="ECO:0000256" key="1">
    <source>
        <dbReference type="SAM" id="MobiDB-lite"/>
    </source>
</evidence>
<dbReference type="RefSeq" id="WP_101517777.1">
    <property type="nucleotide sequence ID" value="NZ_PKUS01000007.1"/>
</dbReference>
<accession>A0A2N5X4P7</accession>
<feature type="region of interest" description="Disordered" evidence="1">
    <location>
        <begin position="265"/>
        <end position="294"/>
    </location>
</feature>
<protein>
    <submittedName>
        <fullName evidence="2">Uncharacterized protein</fullName>
    </submittedName>
</protein>
<dbReference type="Proteomes" id="UP000235005">
    <property type="component" value="Unassembled WGS sequence"/>
</dbReference>
<evidence type="ECO:0000313" key="2">
    <source>
        <dbReference type="EMBL" id="PLW69452.1"/>
    </source>
</evidence>
<sequence length="294" mass="32783">MNTQNLIQEYSYLLASIERQAAMGKEAPPQVLSRMNALYSRAAAMLSPAEQQQALQAVESLKAEHHAAFNAQESQAAAKQQGYYANKLAQDTVGLDWHQVEAAAKGKAFPRKGAGTGKIQAYERTVKQATQMLGKPNMTRKQFENTVARYDELNQARGEKQADDYLAKQFGERAQHAKQIITDYEKSGIGLKVGLAERRGMDTDHYVEPSEDLQMRAQIATAAAETALQDEGTRSYLTSSDSIDPDYLESEHMTGDIARAMQAHEMAAEQQEIENHSEAEYDIEDEEDVRIQSY</sequence>
<comment type="caution">
    <text evidence="2">The sequence shown here is derived from an EMBL/GenBank/DDBJ whole genome shotgun (WGS) entry which is preliminary data.</text>
</comment>
<dbReference type="AlphaFoldDB" id="A0A2N5X4P7"/>
<keyword evidence="3" id="KW-1185">Reference proteome</keyword>
<evidence type="ECO:0000313" key="3">
    <source>
        <dbReference type="Proteomes" id="UP000235005"/>
    </source>
</evidence>
<gene>
    <name evidence="2" type="ORF">C0039_07960</name>
</gene>
<name>A0A2N5X4P7_9GAMM</name>
<reference evidence="2 3" key="1">
    <citation type="submission" date="2018-01" db="EMBL/GenBank/DDBJ databases">
        <title>The draft genome sequence of Halioglobus lutimaris HF004.</title>
        <authorList>
            <person name="Du Z.-J."/>
            <person name="Shi M.-J."/>
        </authorList>
    </citation>
    <scope>NUCLEOTIDE SEQUENCE [LARGE SCALE GENOMIC DNA]</scope>
    <source>
        <strain evidence="2 3">HF004</strain>
    </source>
</reference>
<proteinExistence type="predicted"/>
<dbReference type="EMBL" id="PKUS01000007">
    <property type="protein sequence ID" value="PLW69452.1"/>
    <property type="molecule type" value="Genomic_DNA"/>
</dbReference>